<evidence type="ECO:0000256" key="8">
    <source>
        <dbReference type="ARBA" id="ARBA00023033"/>
    </source>
</evidence>
<dbReference type="Pfam" id="PF00067">
    <property type="entry name" value="p450"/>
    <property type="match status" value="1"/>
</dbReference>
<evidence type="ECO:0000313" key="12">
    <source>
        <dbReference type="Proteomes" id="UP000297910"/>
    </source>
</evidence>
<keyword evidence="5 10" id="KW-0560">Oxidoreductase</keyword>
<evidence type="ECO:0000256" key="7">
    <source>
        <dbReference type="ARBA" id="ARBA00023026"/>
    </source>
</evidence>
<dbReference type="Proteomes" id="UP000297910">
    <property type="component" value="Unassembled WGS sequence"/>
</dbReference>
<evidence type="ECO:0000256" key="6">
    <source>
        <dbReference type="ARBA" id="ARBA00023004"/>
    </source>
</evidence>
<keyword evidence="12" id="KW-1185">Reference proteome</keyword>
<dbReference type="AlphaFoldDB" id="A0A4Z1FFE3"/>
<dbReference type="PROSITE" id="PS00086">
    <property type="entry name" value="CYTOCHROME_P450"/>
    <property type="match status" value="1"/>
</dbReference>
<organism evidence="11 12">
    <name type="scientific">Botrytis paeoniae</name>
    <dbReference type="NCBI Taxonomy" id="278948"/>
    <lineage>
        <taxon>Eukaryota</taxon>
        <taxon>Fungi</taxon>
        <taxon>Dikarya</taxon>
        <taxon>Ascomycota</taxon>
        <taxon>Pezizomycotina</taxon>
        <taxon>Leotiomycetes</taxon>
        <taxon>Helotiales</taxon>
        <taxon>Sclerotiniaceae</taxon>
        <taxon>Botrytis</taxon>
    </lineage>
</organism>
<dbReference type="InterPro" id="IPR001128">
    <property type="entry name" value="Cyt_P450"/>
</dbReference>
<dbReference type="PRINTS" id="PR00464">
    <property type="entry name" value="EP450II"/>
</dbReference>
<dbReference type="EMBL" id="PQXI01000137">
    <property type="protein sequence ID" value="TGO23296.1"/>
    <property type="molecule type" value="Genomic_DNA"/>
</dbReference>
<evidence type="ECO:0000313" key="11">
    <source>
        <dbReference type="EMBL" id="TGO23296.1"/>
    </source>
</evidence>
<keyword evidence="7" id="KW-0843">Virulence</keyword>
<evidence type="ECO:0000256" key="3">
    <source>
        <dbReference type="ARBA" id="ARBA00022617"/>
    </source>
</evidence>
<dbReference type="InterPro" id="IPR017972">
    <property type="entry name" value="Cyt_P450_CS"/>
</dbReference>
<dbReference type="InterPro" id="IPR036396">
    <property type="entry name" value="Cyt_P450_sf"/>
</dbReference>
<keyword evidence="4 9" id="KW-0479">Metal-binding</keyword>
<feature type="binding site" description="axial binding residue" evidence="9">
    <location>
        <position position="446"/>
    </location>
    <ligand>
        <name>heme</name>
        <dbReference type="ChEBI" id="CHEBI:30413"/>
    </ligand>
    <ligandPart>
        <name>Fe</name>
        <dbReference type="ChEBI" id="CHEBI:18248"/>
    </ligandPart>
</feature>
<dbReference type="GO" id="GO:0005506">
    <property type="term" value="F:iron ion binding"/>
    <property type="evidence" value="ECO:0007669"/>
    <property type="project" value="InterPro"/>
</dbReference>
<evidence type="ECO:0000256" key="9">
    <source>
        <dbReference type="PIRSR" id="PIRSR602402-1"/>
    </source>
</evidence>
<evidence type="ECO:0000256" key="10">
    <source>
        <dbReference type="RuleBase" id="RU000461"/>
    </source>
</evidence>
<dbReference type="InterPro" id="IPR002402">
    <property type="entry name" value="Cyt_P450_E_grp-II"/>
</dbReference>
<keyword evidence="8 10" id="KW-0503">Monooxygenase</keyword>
<accession>A0A4Z1FFE3</accession>
<evidence type="ECO:0000256" key="2">
    <source>
        <dbReference type="ARBA" id="ARBA00010617"/>
    </source>
</evidence>
<dbReference type="GO" id="GO:0020037">
    <property type="term" value="F:heme binding"/>
    <property type="evidence" value="ECO:0007669"/>
    <property type="project" value="InterPro"/>
</dbReference>
<reference evidence="11 12" key="1">
    <citation type="submission" date="2017-12" db="EMBL/GenBank/DDBJ databases">
        <title>Comparative genomics of Botrytis spp.</title>
        <authorList>
            <person name="Valero-Jimenez C.A."/>
            <person name="Tapia P."/>
            <person name="Veloso J."/>
            <person name="Silva-Moreno E."/>
            <person name="Staats M."/>
            <person name="Valdes J.H."/>
            <person name="Van Kan J.A.L."/>
        </authorList>
    </citation>
    <scope>NUCLEOTIDE SEQUENCE [LARGE SCALE GENOMIC DNA]</scope>
    <source>
        <strain evidence="11 12">Bp0003</strain>
    </source>
</reference>
<keyword evidence="3 9" id="KW-0349">Heme</keyword>
<name>A0A4Z1FFE3_9HELO</name>
<evidence type="ECO:0000256" key="1">
    <source>
        <dbReference type="ARBA" id="ARBA00001971"/>
    </source>
</evidence>
<gene>
    <name evidence="11" type="ORF">BPAE_0137g00160</name>
</gene>
<comment type="similarity">
    <text evidence="2 10">Belongs to the cytochrome P450 family.</text>
</comment>
<sequence length="466" mass="53567">MADFNGTSSDIITVSLTLCLFYYALKQIRLYFTRRRFQKLNGCQPAQVKYPLKDPIFGLDLVLDTIKNATNLRHLEGTCKRYEQHGTTFTSKLITYPTVFTIDTENVKTILATKFDDFRLSSIRVDAMKPVFGHGIFTTDGKLWHKSRALLRPTFAKESIANLEVAETHFQHLLNRIPREGSTIDLQDLFFKFTIDTATQFLFGHSVNSQSNSDRSSGGVSDADFVEQYTYTQLEASHNKTVFKYVDHYIDAALDALKKDENKTKTKDFNSGPYVFLEEIAKLTTDRQVLRDQVLNTLLAGRDTTASLLSNLFFMLARYPNVWKRLRAEVTELHDQLPTYNDLRNMKYLRQCINEYADRKALRMHPVVPANTREAVRDTCLPHGGGEDGQAPLFVKAGTQVLYSVYSMHRRKDLFGEDVETFRPERWDQIQPKWEFLPFNGGPRICLGRKFLVFFCDNSSSLSMPD</sequence>
<evidence type="ECO:0000256" key="4">
    <source>
        <dbReference type="ARBA" id="ARBA00022723"/>
    </source>
</evidence>
<dbReference type="PANTHER" id="PTHR24287">
    <property type="entry name" value="P450, PUTATIVE (EUROFUNG)-RELATED"/>
    <property type="match status" value="1"/>
</dbReference>
<dbReference type="InterPro" id="IPR047146">
    <property type="entry name" value="Cyt_P450_E_CYP52_fungi"/>
</dbReference>
<proteinExistence type="inferred from homology"/>
<keyword evidence="6 9" id="KW-0408">Iron</keyword>
<evidence type="ECO:0000256" key="5">
    <source>
        <dbReference type="ARBA" id="ARBA00023002"/>
    </source>
</evidence>
<comment type="caution">
    <text evidence="11">The sequence shown here is derived from an EMBL/GenBank/DDBJ whole genome shotgun (WGS) entry which is preliminary data.</text>
</comment>
<dbReference type="SUPFAM" id="SSF48264">
    <property type="entry name" value="Cytochrome P450"/>
    <property type="match status" value="1"/>
</dbReference>
<protein>
    <recommendedName>
        <fullName evidence="13">Cytochrome P450 alkane hydroxylase</fullName>
    </recommendedName>
</protein>
<comment type="cofactor">
    <cofactor evidence="1 9">
        <name>heme</name>
        <dbReference type="ChEBI" id="CHEBI:30413"/>
    </cofactor>
</comment>
<dbReference type="Gene3D" id="1.10.630.10">
    <property type="entry name" value="Cytochrome P450"/>
    <property type="match status" value="1"/>
</dbReference>
<dbReference type="GO" id="GO:0016712">
    <property type="term" value="F:oxidoreductase activity, acting on paired donors, with incorporation or reduction of molecular oxygen, reduced flavin or flavoprotein as one donor, and incorporation of one atom of oxygen"/>
    <property type="evidence" value="ECO:0007669"/>
    <property type="project" value="InterPro"/>
</dbReference>
<dbReference type="InterPro" id="IPR002974">
    <property type="entry name" value="Cyt_P450_E_CYP52_ascomycetes"/>
</dbReference>
<evidence type="ECO:0008006" key="13">
    <source>
        <dbReference type="Google" id="ProtNLM"/>
    </source>
</evidence>
<dbReference type="CDD" id="cd11063">
    <property type="entry name" value="CYP52"/>
    <property type="match status" value="1"/>
</dbReference>
<dbReference type="PANTHER" id="PTHR24287:SF17">
    <property type="entry name" value="P450, PUTATIVE (EUROFUNG)-RELATED"/>
    <property type="match status" value="1"/>
</dbReference>
<dbReference type="PRINTS" id="PR01239">
    <property type="entry name" value="EP450IICYP52"/>
</dbReference>